<dbReference type="Pfam" id="PF13855">
    <property type="entry name" value="LRR_8"/>
    <property type="match status" value="1"/>
</dbReference>
<dbReference type="EMBL" id="KI392687">
    <property type="protein sequence ID" value="ERN11670.1"/>
    <property type="molecule type" value="Genomic_DNA"/>
</dbReference>
<keyword evidence="4" id="KW-0812">Transmembrane</keyword>
<evidence type="ECO:0000256" key="10">
    <source>
        <dbReference type="ARBA" id="ARBA00038043"/>
    </source>
</evidence>
<evidence type="ECO:0000256" key="9">
    <source>
        <dbReference type="ARBA" id="ARBA00023180"/>
    </source>
</evidence>
<accession>W1PWG4</accession>
<dbReference type="SUPFAM" id="SSF52058">
    <property type="entry name" value="L domain-like"/>
    <property type="match status" value="1"/>
</dbReference>
<dbReference type="eggNOG" id="ENOG502QRQP">
    <property type="taxonomic scope" value="Eukaryota"/>
</dbReference>
<dbReference type="OMA" id="WIVDISR"/>
<protein>
    <recommendedName>
        <fullName evidence="12">Leucine-rich repeat-containing N-terminal plant-type domain-containing protein</fullName>
    </recommendedName>
</protein>
<dbReference type="OrthoDB" id="676979at2759"/>
<dbReference type="Gene3D" id="3.80.10.10">
    <property type="entry name" value="Ribonuclease Inhibitor"/>
    <property type="match status" value="1"/>
</dbReference>
<dbReference type="InterPro" id="IPR013210">
    <property type="entry name" value="LRR_N_plant-typ"/>
</dbReference>
<dbReference type="STRING" id="13333.W1PWG4"/>
<evidence type="ECO:0000256" key="1">
    <source>
        <dbReference type="ARBA" id="ARBA00004167"/>
    </source>
</evidence>
<feature type="signal peptide" evidence="11">
    <location>
        <begin position="1"/>
        <end position="26"/>
    </location>
</feature>
<dbReference type="InterPro" id="IPR032675">
    <property type="entry name" value="LRR_dom_sf"/>
</dbReference>
<evidence type="ECO:0000256" key="7">
    <source>
        <dbReference type="ARBA" id="ARBA00022989"/>
    </source>
</evidence>
<keyword evidence="6" id="KW-0677">Repeat</keyword>
<dbReference type="HOGENOM" id="CLU_000288_18_22_1"/>
<evidence type="ECO:0000256" key="11">
    <source>
        <dbReference type="SAM" id="SignalP"/>
    </source>
</evidence>
<keyword evidence="8" id="KW-0472">Membrane</keyword>
<evidence type="ECO:0000256" key="3">
    <source>
        <dbReference type="ARBA" id="ARBA00022614"/>
    </source>
</evidence>
<dbReference type="FunFam" id="3.80.10.10:FF:000275">
    <property type="entry name" value="Leucine-rich repeat receptor-like protein kinase"/>
    <property type="match status" value="1"/>
</dbReference>
<feature type="domain" description="Leucine-rich repeat-containing N-terminal plant-type" evidence="12">
    <location>
        <begin position="32"/>
        <end position="68"/>
    </location>
</feature>
<keyword evidence="3" id="KW-0433">Leucine-rich repeat</keyword>
<proteinExistence type="inferred from homology"/>
<dbReference type="Proteomes" id="UP000017836">
    <property type="component" value="Unassembled WGS sequence"/>
</dbReference>
<reference evidence="14" key="1">
    <citation type="journal article" date="2013" name="Science">
        <title>The Amborella genome and the evolution of flowering plants.</title>
        <authorList>
            <consortium name="Amborella Genome Project"/>
        </authorList>
    </citation>
    <scope>NUCLEOTIDE SEQUENCE [LARGE SCALE GENOMIC DNA]</scope>
</reference>
<evidence type="ECO:0000313" key="13">
    <source>
        <dbReference type="EMBL" id="ERN11670.1"/>
    </source>
</evidence>
<dbReference type="Pfam" id="PF08263">
    <property type="entry name" value="LRRNT_2"/>
    <property type="match status" value="1"/>
</dbReference>
<organism evidence="13 14">
    <name type="scientific">Amborella trichopoda</name>
    <dbReference type="NCBI Taxonomy" id="13333"/>
    <lineage>
        <taxon>Eukaryota</taxon>
        <taxon>Viridiplantae</taxon>
        <taxon>Streptophyta</taxon>
        <taxon>Embryophyta</taxon>
        <taxon>Tracheophyta</taxon>
        <taxon>Spermatophyta</taxon>
        <taxon>Magnoliopsida</taxon>
        <taxon>Amborellales</taxon>
        <taxon>Amborellaceae</taxon>
        <taxon>Amborella</taxon>
    </lineage>
</organism>
<dbReference type="InterPro" id="IPR051848">
    <property type="entry name" value="PGIP"/>
</dbReference>
<sequence length="332" mass="36116">MASLSLTSVTLPLLALLSSVLSVTDAVACYGKDKTALLELKKSLNNPYHLPSWTPNTDCCDWYGVTCDTNTGRVSELAIFAGNLTGKIPDSIGKLTALTQLTLRKLDLYGEISPNIRLLRKLTFLSLDWNRFSGQIPEWLRELNGLTFLDLSFNQFTGKIPATLSQLPNLVTLHLDRNQLSGEIPASFGLFRGNTPYLFLSHNGLSGPVPKSLGSIDFERIDISRNLLEGDVSHLFGATKSTFSIDISRNKFVFDFGKVGLPKGLTALDINHNAIYGKIPNSIVGLDNIQLFNASYNRLCGAIPQGGEMKGFGASSYIHNKCLCGSPLPACA</sequence>
<dbReference type="PANTHER" id="PTHR48059:SF4">
    <property type="entry name" value="POLYGALACTURONASE INHIBITOR 1-RELATED"/>
    <property type="match status" value="1"/>
</dbReference>
<evidence type="ECO:0000256" key="6">
    <source>
        <dbReference type="ARBA" id="ARBA00022737"/>
    </source>
</evidence>
<comment type="subcellular location">
    <subcellularLocation>
        <location evidence="2">Cell envelope</location>
    </subcellularLocation>
    <subcellularLocation>
        <location evidence="1">Membrane</location>
        <topology evidence="1">Single-pass membrane protein</topology>
    </subcellularLocation>
</comment>
<keyword evidence="7" id="KW-1133">Transmembrane helix</keyword>
<dbReference type="InterPro" id="IPR001611">
    <property type="entry name" value="Leu-rich_rpt"/>
</dbReference>
<keyword evidence="9" id="KW-0325">Glycoprotein</keyword>
<keyword evidence="14" id="KW-1185">Reference proteome</keyword>
<evidence type="ECO:0000256" key="5">
    <source>
        <dbReference type="ARBA" id="ARBA00022729"/>
    </source>
</evidence>
<evidence type="ECO:0000259" key="12">
    <source>
        <dbReference type="Pfam" id="PF08263"/>
    </source>
</evidence>
<dbReference type="KEGG" id="atr:18439871"/>
<evidence type="ECO:0000256" key="8">
    <source>
        <dbReference type="ARBA" id="ARBA00023136"/>
    </source>
</evidence>
<keyword evidence="5 11" id="KW-0732">Signal</keyword>
<evidence type="ECO:0000256" key="4">
    <source>
        <dbReference type="ARBA" id="ARBA00022692"/>
    </source>
</evidence>
<evidence type="ECO:0000256" key="2">
    <source>
        <dbReference type="ARBA" id="ARBA00004196"/>
    </source>
</evidence>
<dbReference type="Gramene" id="ERN11670">
    <property type="protein sequence ID" value="ERN11670"/>
    <property type="gene ID" value="AMTR_s00022p00219620"/>
</dbReference>
<dbReference type="GO" id="GO:0016020">
    <property type="term" value="C:membrane"/>
    <property type="evidence" value="ECO:0007669"/>
    <property type="project" value="UniProtKB-SubCell"/>
</dbReference>
<name>W1PWG4_AMBTC</name>
<dbReference type="AlphaFoldDB" id="W1PWG4"/>
<comment type="similarity">
    <text evidence="10">Belongs to the polygalacturonase-inhibiting protein family.</text>
</comment>
<gene>
    <name evidence="13" type="ORF">AMTR_s00022p00219620</name>
</gene>
<feature type="chain" id="PRO_5004807879" description="Leucine-rich repeat-containing N-terminal plant-type domain-containing protein" evidence="11">
    <location>
        <begin position="27"/>
        <end position="332"/>
    </location>
</feature>
<dbReference type="PANTHER" id="PTHR48059">
    <property type="entry name" value="POLYGALACTURONASE INHIBITOR 1"/>
    <property type="match status" value="1"/>
</dbReference>
<dbReference type="SMR" id="W1PWG4"/>
<evidence type="ECO:0000313" key="14">
    <source>
        <dbReference type="Proteomes" id="UP000017836"/>
    </source>
</evidence>